<feature type="transmembrane region" description="Helical" evidence="12">
    <location>
        <begin position="256"/>
        <end position="279"/>
    </location>
</feature>
<evidence type="ECO:0000256" key="12">
    <source>
        <dbReference type="SAM" id="Phobius"/>
    </source>
</evidence>
<dbReference type="PANTHER" id="PTHR43141:SF5">
    <property type="entry name" value="CYTOCHROME BD-I UBIQUINOL OXIDASE SUBUNIT 2"/>
    <property type="match status" value="1"/>
</dbReference>
<keyword evidence="11 12" id="KW-0472">Membrane</keyword>
<keyword evidence="8" id="KW-0249">Electron transport</keyword>
<feature type="transmembrane region" description="Helical" evidence="12">
    <location>
        <begin position="6"/>
        <end position="35"/>
    </location>
</feature>
<dbReference type="RefSeq" id="WP_201375277.1">
    <property type="nucleotide sequence ID" value="NZ_BNJG01000003.1"/>
</dbReference>
<feature type="transmembrane region" description="Helical" evidence="12">
    <location>
        <begin position="161"/>
        <end position="183"/>
    </location>
</feature>
<dbReference type="PANTHER" id="PTHR43141">
    <property type="entry name" value="CYTOCHROME BD2 SUBUNIT II"/>
    <property type="match status" value="1"/>
</dbReference>
<dbReference type="Pfam" id="PF02322">
    <property type="entry name" value="Cyt_bd_oxida_II"/>
    <property type="match status" value="1"/>
</dbReference>
<evidence type="ECO:0000256" key="1">
    <source>
        <dbReference type="ARBA" id="ARBA00004651"/>
    </source>
</evidence>
<evidence type="ECO:0000256" key="3">
    <source>
        <dbReference type="ARBA" id="ARBA00022448"/>
    </source>
</evidence>
<keyword evidence="3" id="KW-0813">Transport</keyword>
<accession>A0ABQ3V2E9</accession>
<comment type="subcellular location">
    <subcellularLocation>
        <location evidence="1">Cell membrane</location>
        <topology evidence="1">Multi-pass membrane protein</topology>
    </subcellularLocation>
</comment>
<organism evidence="13 14">
    <name type="scientific">Ktedonobacter robiniae</name>
    <dbReference type="NCBI Taxonomy" id="2778365"/>
    <lineage>
        <taxon>Bacteria</taxon>
        <taxon>Bacillati</taxon>
        <taxon>Chloroflexota</taxon>
        <taxon>Ktedonobacteria</taxon>
        <taxon>Ktedonobacterales</taxon>
        <taxon>Ktedonobacteraceae</taxon>
        <taxon>Ktedonobacter</taxon>
    </lineage>
</organism>
<dbReference type="NCBIfam" id="TIGR00203">
    <property type="entry name" value="cydB"/>
    <property type="match status" value="1"/>
</dbReference>
<gene>
    <name evidence="13" type="primary">cydB_1</name>
    <name evidence="13" type="ORF">KSB_75390</name>
</gene>
<evidence type="ECO:0000256" key="8">
    <source>
        <dbReference type="ARBA" id="ARBA00022982"/>
    </source>
</evidence>
<dbReference type="Proteomes" id="UP000654345">
    <property type="component" value="Unassembled WGS sequence"/>
</dbReference>
<evidence type="ECO:0000256" key="7">
    <source>
        <dbReference type="ARBA" id="ARBA00022723"/>
    </source>
</evidence>
<keyword evidence="14" id="KW-1185">Reference proteome</keyword>
<comment type="similarity">
    <text evidence="2">Belongs to the cytochrome ubiquinol oxidase subunit 2 family.</text>
</comment>
<keyword evidence="9 12" id="KW-1133">Transmembrane helix</keyword>
<evidence type="ECO:0000256" key="5">
    <source>
        <dbReference type="ARBA" id="ARBA00022617"/>
    </source>
</evidence>
<evidence type="ECO:0000313" key="13">
    <source>
        <dbReference type="EMBL" id="GHO59064.1"/>
    </source>
</evidence>
<keyword evidence="5" id="KW-0349">Heme</keyword>
<dbReference type="PIRSF" id="PIRSF000267">
    <property type="entry name" value="Cyt_oxidse_sub2"/>
    <property type="match status" value="1"/>
</dbReference>
<protein>
    <submittedName>
        <fullName evidence="13">Cytochrome c oxidase assembly protein</fullName>
    </submittedName>
</protein>
<reference evidence="13 14" key="1">
    <citation type="journal article" date="2021" name="Int. J. Syst. Evol. Microbiol.">
        <title>Reticulibacter mediterranei gen. nov., sp. nov., within the new family Reticulibacteraceae fam. nov., and Ktedonospora formicarum gen. nov., sp. nov., Ktedonobacter robiniae sp. nov., Dictyobacter formicarum sp. nov. and Dictyobacter arantiisoli sp. nov., belonging to the class Ktedonobacteria.</title>
        <authorList>
            <person name="Yabe S."/>
            <person name="Zheng Y."/>
            <person name="Wang C.M."/>
            <person name="Sakai Y."/>
            <person name="Abe K."/>
            <person name="Yokota A."/>
            <person name="Donadio S."/>
            <person name="Cavaletti L."/>
            <person name="Monciardini P."/>
        </authorList>
    </citation>
    <scope>NUCLEOTIDE SEQUENCE [LARGE SCALE GENOMIC DNA]</scope>
    <source>
        <strain evidence="13 14">SOSP1-30</strain>
    </source>
</reference>
<evidence type="ECO:0000256" key="4">
    <source>
        <dbReference type="ARBA" id="ARBA00022475"/>
    </source>
</evidence>
<name>A0ABQ3V2E9_9CHLR</name>
<feature type="transmembrane region" description="Helical" evidence="12">
    <location>
        <begin position="228"/>
        <end position="249"/>
    </location>
</feature>
<comment type="caution">
    <text evidence="13">The sequence shown here is derived from an EMBL/GenBank/DDBJ whole genome shotgun (WGS) entry which is preliminary data.</text>
</comment>
<evidence type="ECO:0000256" key="10">
    <source>
        <dbReference type="ARBA" id="ARBA00023004"/>
    </source>
</evidence>
<keyword evidence="6 12" id="KW-0812">Transmembrane</keyword>
<proteinExistence type="inferred from homology"/>
<keyword evidence="7" id="KW-0479">Metal-binding</keyword>
<evidence type="ECO:0000256" key="11">
    <source>
        <dbReference type="ARBA" id="ARBA00023136"/>
    </source>
</evidence>
<feature type="transmembrane region" description="Helical" evidence="12">
    <location>
        <begin position="299"/>
        <end position="321"/>
    </location>
</feature>
<evidence type="ECO:0000256" key="2">
    <source>
        <dbReference type="ARBA" id="ARBA00007543"/>
    </source>
</evidence>
<feature type="transmembrane region" description="Helical" evidence="12">
    <location>
        <begin position="81"/>
        <end position="102"/>
    </location>
</feature>
<keyword evidence="4" id="KW-1003">Cell membrane</keyword>
<sequence length="338" mass="37615">MSLQITWFVLIMVLFAGFFLLEGFDFGVGMLLPFLGRNNIERSTILSSVGPFWDANEVWLITAGGAMLAAFPNWYATLFSGFYLVFILLLLSLIVRGAAFEFRGKHNSPRWRRTWDWLAFVGSALPGFLWGIIVANMLLGAPIDAHMHYVGTPWQLFNPKAIIAGLAFTLMFALHGAVFLSLKTEHKLMERSFKAALLLWLPTVILAAVFIGGLYMTSPVIHSFGSDLRVLTPIVGALALLLIPVMVLLRRSGMAFILTSVTVLLTTLTVAMAIFPNVLISSLNPAWNLTITNASSSPYTLTVMSWIALTCVPFVLAYQAWNYWVFRKRVSVHTLSHH</sequence>
<evidence type="ECO:0000256" key="6">
    <source>
        <dbReference type="ARBA" id="ARBA00022692"/>
    </source>
</evidence>
<dbReference type="EMBL" id="BNJG01000003">
    <property type="protein sequence ID" value="GHO59064.1"/>
    <property type="molecule type" value="Genomic_DNA"/>
</dbReference>
<feature type="transmembrane region" description="Helical" evidence="12">
    <location>
        <begin position="114"/>
        <end position="141"/>
    </location>
</feature>
<feature type="transmembrane region" description="Helical" evidence="12">
    <location>
        <begin position="195"/>
        <end position="216"/>
    </location>
</feature>
<evidence type="ECO:0000256" key="9">
    <source>
        <dbReference type="ARBA" id="ARBA00022989"/>
    </source>
</evidence>
<dbReference type="InterPro" id="IPR003317">
    <property type="entry name" value="Cyt-d_oxidase_su2"/>
</dbReference>
<keyword evidence="10" id="KW-0408">Iron</keyword>
<evidence type="ECO:0000313" key="14">
    <source>
        <dbReference type="Proteomes" id="UP000654345"/>
    </source>
</evidence>